<evidence type="ECO:0000313" key="2">
    <source>
        <dbReference type="EMBL" id="GBP52169.1"/>
    </source>
</evidence>
<name>A0A4C1WPB8_EUMVA</name>
<sequence length="216" mass="24577">MLERSQNTPIAFHKSSQDRTDIGLKRSPKLFPTNIRIVVSALWLSVKILFKTTLYEAPVKQKFNVWSLTRDLILGSIQHPIRLNKWLFSSGPQQSDRYGVPVPPTEDLTACAQTVQSTDIDIELRSNELFPQLENLKEMHATHKRISTQSVLFVILSFVVVLLTVKIICVAVHRLRLRRYKTAEEKSQAVQLQLINTNTLSTADSSQRVVIITSDL</sequence>
<keyword evidence="1" id="KW-1133">Transmembrane helix</keyword>
<dbReference type="AlphaFoldDB" id="A0A4C1WPB8"/>
<keyword evidence="1" id="KW-0472">Membrane</keyword>
<proteinExistence type="predicted"/>
<dbReference type="Proteomes" id="UP000299102">
    <property type="component" value="Unassembled WGS sequence"/>
</dbReference>
<gene>
    <name evidence="2" type="ORF">EVAR_21300_1</name>
</gene>
<accession>A0A4C1WPB8</accession>
<keyword evidence="1" id="KW-0812">Transmembrane</keyword>
<evidence type="ECO:0000256" key="1">
    <source>
        <dbReference type="SAM" id="Phobius"/>
    </source>
</evidence>
<reference evidence="2 3" key="1">
    <citation type="journal article" date="2019" name="Commun. Biol.">
        <title>The bagworm genome reveals a unique fibroin gene that provides high tensile strength.</title>
        <authorList>
            <person name="Kono N."/>
            <person name="Nakamura H."/>
            <person name="Ohtoshi R."/>
            <person name="Tomita M."/>
            <person name="Numata K."/>
            <person name="Arakawa K."/>
        </authorList>
    </citation>
    <scope>NUCLEOTIDE SEQUENCE [LARGE SCALE GENOMIC DNA]</scope>
</reference>
<protein>
    <submittedName>
        <fullName evidence="2">Uncharacterized protein</fullName>
    </submittedName>
</protein>
<evidence type="ECO:0000313" key="3">
    <source>
        <dbReference type="Proteomes" id="UP000299102"/>
    </source>
</evidence>
<keyword evidence="3" id="KW-1185">Reference proteome</keyword>
<organism evidence="2 3">
    <name type="scientific">Eumeta variegata</name>
    <name type="common">Bagworm moth</name>
    <name type="synonym">Eumeta japonica</name>
    <dbReference type="NCBI Taxonomy" id="151549"/>
    <lineage>
        <taxon>Eukaryota</taxon>
        <taxon>Metazoa</taxon>
        <taxon>Ecdysozoa</taxon>
        <taxon>Arthropoda</taxon>
        <taxon>Hexapoda</taxon>
        <taxon>Insecta</taxon>
        <taxon>Pterygota</taxon>
        <taxon>Neoptera</taxon>
        <taxon>Endopterygota</taxon>
        <taxon>Lepidoptera</taxon>
        <taxon>Glossata</taxon>
        <taxon>Ditrysia</taxon>
        <taxon>Tineoidea</taxon>
        <taxon>Psychidae</taxon>
        <taxon>Oiketicinae</taxon>
        <taxon>Eumeta</taxon>
    </lineage>
</organism>
<feature type="transmembrane region" description="Helical" evidence="1">
    <location>
        <begin position="151"/>
        <end position="172"/>
    </location>
</feature>
<dbReference type="EMBL" id="BGZK01000596">
    <property type="protein sequence ID" value="GBP52169.1"/>
    <property type="molecule type" value="Genomic_DNA"/>
</dbReference>
<comment type="caution">
    <text evidence="2">The sequence shown here is derived from an EMBL/GenBank/DDBJ whole genome shotgun (WGS) entry which is preliminary data.</text>
</comment>